<dbReference type="PROSITE" id="PS00136">
    <property type="entry name" value="SUBTILASE_ASP"/>
    <property type="match status" value="1"/>
</dbReference>
<feature type="active site" description="Charge relay system" evidence="5">
    <location>
        <position position="175"/>
    </location>
</feature>
<dbReference type="InterPro" id="IPR006311">
    <property type="entry name" value="TAT_signal"/>
</dbReference>
<feature type="active site" description="Charge relay system" evidence="5">
    <location>
        <position position="420"/>
    </location>
</feature>
<dbReference type="Gene3D" id="3.40.50.200">
    <property type="entry name" value="Peptidase S8/S53 domain"/>
    <property type="match status" value="1"/>
</dbReference>
<dbReference type="InterPro" id="IPR015500">
    <property type="entry name" value="Peptidase_S8_subtilisin-rel"/>
</dbReference>
<dbReference type="PROSITE" id="PS00138">
    <property type="entry name" value="SUBTILASE_SER"/>
    <property type="match status" value="1"/>
</dbReference>
<feature type="domain" description="Peptidase S8/S53" evidence="8">
    <location>
        <begin position="169"/>
        <end position="476"/>
    </location>
</feature>
<evidence type="ECO:0000256" key="4">
    <source>
        <dbReference type="ARBA" id="ARBA00022825"/>
    </source>
</evidence>
<sequence length="504" mass="51867">MTRTRTRTRAAQIAGLATASLALAPVLSAPSSAAPAAVTPAATSTVEQPALKRIDGRYLVTLEGTATPDGFATEGTRTAVQTLVASAGGRIVTDLSQQIGVVVVEGATANLADLLEASTLVDSVGSDFAVKMFADAPEPSADPLEGQQWDMQQIRTEQAHAKQAGVPAVDVGVLDSGIDGRHPDFMKNGVSNVDCSRGRDSLAALPPGVAVGTPDVCSDNQFHGTHVAGTIGARANGLGIVGVAPNVTLVPVKVCDSSGYCYASPVVDGITYAGDQQLDVINMSFFVDDNEFQESTEFKCASDPVQRTFRQAVERAISYARSRGVTPVAALGNSDQDLAHPVGEDGQPISNECEVVPAETQGVVGTASLGRRSEKAGYSNYGTGMTDVAAPGGNGQTGNCSTTILSTFPGGGYICIQGTSMASPHAAGVAALIVSQFGRVGADGDVKLPPQTVENYLQQTAVDIGLPGYDECFGNGRIDAFRAVTKTTGLARDESAPPCPEYAE</sequence>
<dbReference type="InterPro" id="IPR023828">
    <property type="entry name" value="Peptidase_S8_Ser-AS"/>
</dbReference>
<proteinExistence type="inferred from homology"/>
<dbReference type="PROSITE" id="PS51318">
    <property type="entry name" value="TAT"/>
    <property type="match status" value="1"/>
</dbReference>
<evidence type="ECO:0000256" key="2">
    <source>
        <dbReference type="ARBA" id="ARBA00022670"/>
    </source>
</evidence>
<protein>
    <submittedName>
        <fullName evidence="9">Secreted subtilisin-like protease</fullName>
    </submittedName>
</protein>
<name>A0A6J4NVY4_9ACTN</name>
<dbReference type="GO" id="GO:0006508">
    <property type="term" value="P:proteolysis"/>
    <property type="evidence" value="ECO:0007669"/>
    <property type="project" value="UniProtKB-KW"/>
</dbReference>
<reference evidence="9" key="1">
    <citation type="submission" date="2020-02" db="EMBL/GenBank/DDBJ databases">
        <authorList>
            <person name="Meier V. D."/>
        </authorList>
    </citation>
    <scope>NUCLEOTIDE SEQUENCE</scope>
    <source>
        <strain evidence="9">AVDCRST_MAG32</strain>
    </source>
</reference>
<evidence type="ECO:0000313" key="9">
    <source>
        <dbReference type="EMBL" id="CAA9395297.1"/>
    </source>
</evidence>
<dbReference type="EMBL" id="CADCUM010000102">
    <property type="protein sequence ID" value="CAA9395297.1"/>
    <property type="molecule type" value="Genomic_DNA"/>
</dbReference>
<keyword evidence="4 5" id="KW-0720">Serine protease</keyword>
<accession>A0A6J4NVY4</accession>
<keyword evidence="7" id="KW-0732">Signal</keyword>
<dbReference type="InterPro" id="IPR050131">
    <property type="entry name" value="Peptidase_S8_subtilisin-like"/>
</dbReference>
<keyword evidence="3 5" id="KW-0378">Hydrolase</keyword>
<dbReference type="InterPro" id="IPR023827">
    <property type="entry name" value="Peptidase_S8_Asp-AS"/>
</dbReference>
<feature type="signal peptide" evidence="7">
    <location>
        <begin position="1"/>
        <end position="36"/>
    </location>
</feature>
<dbReference type="PROSITE" id="PS51892">
    <property type="entry name" value="SUBTILASE"/>
    <property type="match status" value="1"/>
</dbReference>
<dbReference type="PROSITE" id="PS00137">
    <property type="entry name" value="SUBTILASE_HIS"/>
    <property type="match status" value="1"/>
</dbReference>
<dbReference type="SUPFAM" id="SSF52743">
    <property type="entry name" value="Subtilisin-like"/>
    <property type="match status" value="1"/>
</dbReference>
<evidence type="ECO:0000259" key="8">
    <source>
        <dbReference type="Pfam" id="PF00082"/>
    </source>
</evidence>
<dbReference type="InterPro" id="IPR000209">
    <property type="entry name" value="Peptidase_S8/S53_dom"/>
</dbReference>
<feature type="chain" id="PRO_5027023157" evidence="7">
    <location>
        <begin position="37"/>
        <end position="504"/>
    </location>
</feature>
<evidence type="ECO:0000256" key="7">
    <source>
        <dbReference type="SAM" id="SignalP"/>
    </source>
</evidence>
<dbReference type="PANTHER" id="PTHR43806:SF11">
    <property type="entry name" value="CEREVISIN-RELATED"/>
    <property type="match status" value="1"/>
</dbReference>
<evidence type="ECO:0000256" key="3">
    <source>
        <dbReference type="ARBA" id="ARBA00022801"/>
    </source>
</evidence>
<dbReference type="GO" id="GO:0004252">
    <property type="term" value="F:serine-type endopeptidase activity"/>
    <property type="evidence" value="ECO:0007669"/>
    <property type="project" value="UniProtKB-UniRule"/>
</dbReference>
<feature type="active site" description="Charge relay system" evidence="5">
    <location>
        <position position="223"/>
    </location>
</feature>
<comment type="similarity">
    <text evidence="1 5 6">Belongs to the peptidase S8 family.</text>
</comment>
<evidence type="ECO:0000256" key="6">
    <source>
        <dbReference type="RuleBase" id="RU003355"/>
    </source>
</evidence>
<organism evidence="9">
    <name type="scientific">uncultured Nocardioides sp</name>
    <dbReference type="NCBI Taxonomy" id="198441"/>
    <lineage>
        <taxon>Bacteria</taxon>
        <taxon>Bacillati</taxon>
        <taxon>Actinomycetota</taxon>
        <taxon>Actinomycetes</taxon>
        <taxon>Propionibacteriales</taxon>
        <taxon>Nocardioidaceae</taxon>
        <taxon>Nocardioides</taxon>
        <taxon>environmental samples</taxon>
    </lineage>
</organism>
<dbReference type="PRINTS" id="PR00723">
    <property type="entry name" value="SUBTILISIN"/>
</dbReference>
<dbReference type="PANTHER" id="PTHR43806">
    <property type="entry name" value="PEPTIDASE S8"/>
    <property type="match status" value="1"/>
</dbReference>
<dbReference type="InterPro" id="IPR022398">
    <property type="entry name" value="Peptidase_S8_His-AS"/>
</dbReference>
<dbReference type="AlphaFoldDB" id="A0A6J4NVY4"/>
<evidence type="ECO:0000256" key="1">
    <source>
        <dbReference type="ARBA" id="ARBA00011073"/>
    </source>
</evidence>
<keyword evidence="2 5" id="KW-0645">Protease</keyword>
<dbReference type="InterPro" id="IPR036852">
    <property type="entry name" value="Peptidase_S8/S53_dom_sf"/>
</dbReference>
<gene>
    <name evidence="9" type="ORF">AVDCRST_MAG32-2592</name>
</gene>
<evidence type="ECO:0000256" key="5">
    <source>
        <dbReference type="PROSITE-ProRule" id="PRU01240"/>
    </source>
</evidence>
<dbReference type="Pfam" id="PF00082">
    <property type="entry name" value="Peptidase_S8"/>
    <property type="match status" value="1"/>
</dbReference>